<organism evidence="2">
    <name type="scientific">Blumeria graminis f. sp. tritici 96224</name>
    <dbReference type="NCBI Taxonomy" id="1268274"/>
    <lineage>
        <taxon>Eukaryota</taxon>
        <taxon>Fungi</taxon>
        <taxon>Dikarya</taxon>
        <taxon>Ascomycota</taxon>
        <taxon>Pezizomycotina</taxon>
        <taxon>Leotiomycetes</taxon>
        <taxon>Erysiphales</taxon>
        <taxon>Erysiphaceae</taxon>
        <taxon>Blumeria</taxon>
    </lineage>
</organism>
<dbReference type="AlphaFoldDB" id="A0A061HNL4"/>
<evidence type="ECO:0000313" key="1">
    <source>
        <dbReference type="EMBL" id="EPQ67459.1"/>
    </source>
</evidence>
<reference evidence="1" key="2">
    <citation type="submission" date="2013-01" db="EMBL/GenBank/DDBJ databases">
        <title>The wheat powdery mildew genome reveals unique evolution of an obligate biotroph.</title>
        <authorList>
            <person name="Oberhaensli S."/>
            <person name="Wicker T."/>
            <person name="Keller B."/>
        </authorList>
    </citation>
    <scope>NUCLEOTIDE SEQUENCE</scope>
    <source>
        <strain evidence="1">96224</strain>
    </source>
</reference>
<proteinExistence type="predicted"/>
<dbReference type="OrthoDB" id="5559898at2759"/>
<dbReference type="EMBL" id="KE373536">
    <property type="protein sequence ID" value="EPQ67459.1"/>
    <property type="molecule type" value="Genomic_DNA"/>
</dbReference>
<reference evidence="2" key="3">
    <citation type="submission" date="2018-07" db="EMBL/GenBank/DDBJ databases">
        <authorList>
            <person name="Quirk P.G."/>
            <person name="Krulwich T.A."/>
        </authorList>
    </citation>
    <scope>NUCLEOTIDE SEQUENCE</scope>
    <source>
        <strain evidence="2">96224</strain>
    </source>
</reference>
<evidence type="ECO:0000313" key="2">
    <source>
        <dbReference type="EMBL" id="SUZ07333.1"/>
    </source>
</evidence>
<accession>A0A061HNL4</accession>
<protein>
    <submittedName>
        <fullName evidence="2">Bgt-5376</fullName>
    </submittedName>
</protein>
<name>A0A061HNL4_BLUGR</name>
<dbReference type="Proteomes" id="UP000053110">
    <property type="component" value="Unassembled WGS sequence"/>
</dbReference>
<sequence>MTNRLWTVELQNARSIAEQIIILQSLKTNIIGHPIKKESIVVQGALHPISQIVLNQSHTKQETNLSNNSPVVVILDECETCRLQGLQIIASIAFG</sequence>
<evidence type="ECO:0000313" key="3">
    <source>
        <dbReference type="Proteomes" id="UP000053110"/>
    </source>
</evidence>
<reference evidence="3" key="1">
    <citation type="journal article" date="2013" name="Nat. Genet.">
        <title>The wheat powdery mildew genome shows the unique evolution of an obligate biotroph.</title>
        <authorList>
            <person name="Wicker T."/>
            <person name="Oberhaensli S."/>
            <person name="Parlange F."/>
            <person name="Buchmann J.P."/>
            <person name="Shatalina M."/>
            <person name="Roffler S."/>
            <person name="Ben-David R."/>
            <person name="Dolezel J."/>
            <person name="Simkova H."/>
            <person name="Schulze-Lefert P."/>
            <person name="Spanu P.D."/>
            <person name="Bruggmann R."/>
            <person name="Amselem J."/>
            <person name="Quesneville H."/>
            <person name="Ver Loren van Themaat E."/>
            <person name="Paape T."/>
            <person name="Shimizu K.K."/>
            <person name="Keller B."/>
        </authorList>
    </citation>
    <scope>NUCLEOTIDE SEQUENCE [LARGE SCALE GENOMIC DNA]</scope>
    <source>
        <strain evidence="3">96224</strain>
    </source>
</reference>
<gene>
    <name evidence="1" type="ORF">BGT96224_5376</name>
    <name evidence="2" type="ORF">BGT96224V2_LOCUS701</name>
</gene>
<dbReference type="HOGENOM" id="CLU_2372493_0_0_1"/>
<dbReference type="EMBL" id="UIGY01000001">
    <property type="protein sequence ID" value="SUZ07333.1"/>
    <property type="molecule type" value="Genomic_DNA"/>
</dbReference>